<proteinExistence type="predicted"/>
<sequence length="127" mass="14197">MGLSSFVDLACFERIKGSGSAGNQLNNVQSITKSLSVASVGIKSEDSMQLSVVKLKPIEATSEAFKEFSFNMVMERCGTSLDEYLWSLAYCHLQIGLRDLLIGRWCFFPNIFSLNCHLQIVFSFILQ</sequence>
<evidence type="ECO:0000313" key="2">
    <source>
        <dbReference type="Proteomes" id="UP001055879"/>
    </source>
</evidence>
<reference evidence="2" key="1">
    <citation type="journal article" date="2022" name="Mol. Ecol. Resour.">
        <title>The genomes of chicory, endive, great burdock and yacon provide insights into Asteraceae palaeo-polyploidization history and plant inulin production.</title>
        <authorList>
            <person name="Fan W."/>
            <person name="Wang S."/>
            <person name="Wang H."/>
            <person name="Wang A."/>
            <person name="Jiang F."/>
            <person name="Liu H."/>
            <person name="Zhao H."/>
            <person name="Xu D."/>
            <person name="Zhang Y."/>
        </authorList>
    </citation>
    <scope>NUCLEOTIDE SEQUENCE [LARGE SCALE GENOMIC DNA]</scope>
    <source>
        <strain evidence="2">cv. Niubang</strain>
    </source>
</reference>
<dbReference type="EMBL" id="CM042053">
    <property type="protein sequence ID" value="KAI3715473.1"/>
    <property type="molecule type" value="Genomic_DNA"/>
</dbReference>
<dbReference type="Proteomes" id="UP001055879">
    <property type="component" value="Linkage Group LG07"/>
</dbReference>
<comment type="caution">
    <text evidence="1">The sequence shown here is derived from an EMBL/GenBank/DDBJ whole genome shotgun (WGS) entry which is preliminary data.</text>
</comment>
<reference evidence="1 2" key="2">
    <citation type="journal article" date="2022" name="Mol. Ecol. Resour.">
        <title>The genomes of chicory, endive, great burdock and yacon provide insights into Asteraceae paleo-polyploidization history and plant inulin production.</title>
        <authorList>
            <person name="Fan W."/>
            <person name="Wang S."/>
            <person name="Wang H."/>
            <person name="Wang A."/>
            <person name="Jiang F."/>
            <person name="Liu H."/>
            <person name="Zhao H."/>
            <person name="Xu D."/>
            <person name="Zhang Y."/>
        </authorList>
    </citation>
    <scope>NUCLEOTIDE SEQUENCE [LARGE SCALE GENOMIC DNA]</scope>
    <source>
        <strain evidence="2">cv. Niubang</strain>
    </source>
</reference>
<gene>
    <name evidence="1" type="ORF">L6452_22456</name>
</gene>
<protein>
    <submittedName>
        <fullName evidence="1">Uncharacterized protein</fullName>
    </submittedName>
</protein>
<name>A0ACB9B1K2_ARCLA</name>
<accession>A0ACB9B1K2</accession>
<keyword evidence="2" id="KW-1185">Reference proteome</keyword>
<evidence type="ECO:0000313" key="1">
    <source>
        <dbReference type="EMBL" id="KAI3715473.1"/>
    </source>
</evidence>
<organism evidence="1 2">
    <name type="scientific">Arctium lappa</name>
    <name type="common">Greater burdock</name>
    <name type="synonym">Lappa major</name>
    <dbReference type="NCBI Taxonomy" id="4217"/>
    <lineage>
        <taxon>Eukaryota</taxon>
        <taxon>Viridiplantae</taxon>
        <taxon>Streptophyta</taxon>
        <taxon>Embryophyta</taxon>
        <taxon>Tracheophyta</taxon>
        <taxon>Spermatophyta</taxon>
        <taxon>Magnoliopsida</taxon>
        <taxon>eudicotyledons</taxon>
        <taxon>Gunneridae</taxon>
        <taxon>Pentapetalae</taxon>
        <taxon>asterids</taxon>
        <taxon>campanulids</taxon>
        <taxon>Asterales</taxon>
        <taxon>Asteraceae</taxon>
        <taxon>Carduoideae</taxon>
        <taxon>Cardueae</taxon>
        <taxon>Arctiinae</taxon>
        <taxon>Arctium</taxon>
    </lineage>
</organism>